<dbReference type="Proteomes" id="UP000321058">
    <property type="component" value="Unassembled WGS sequence"/>
</dbReference>
<evidence type="ECO:0000313" key="3">
    <source>
        <dbReference type="Proteomes" id="UP000321058"/>
    </source>
</evidence>
<protein>
    <recommendedName>
        <fullName evidence="4">Lipoprotein</fullName>
    </recommendedName>
</protein>
<name>A0A512N1K0_9HYPH</name>
<evidence type="ECO:0008006" key="4">
    <source>
        <dbReference type="Google" id="ProtNLM"/>
    </source>
</evidence>
<dbReference type="PROSITE" id="PS51257">
    <property type="entry name" value="PROKAR_LIPOPROTEIN"/>
    <property type="match status" value="1"/>
</dbReference>
<dbReference type="OrthoDB" id="7376131at2"/>
<reference evidence="2 3" key="1">
    <citation type="submission" date="2019-07" db="EMBL/GenBank/DDBJ databases">
        <title>Whole genome shotgun sequence of Reyranella soli NBRC 108950.</title>
        <authorList>
            <person name="Hosoyama A."/>
            <person name="Uohara A."/>
            <person name="Ohji S."/>
            <person name="Ichikawa N."/>
        </authorList>
    </citation>
    <scope>NUCLEOTIDE SEQUENCE [LARGE SCALE GENOMIC DNA]</scope>
    <source>
        <strain evidence="2 3">NBRC 108950</strain>
    </source>
</reference>
<comment type="caution">
    <text evidence="2">The sequence shown here is derived from an EMBL/GenBank/DDBJ whole genome shotgun (WGS) entry which is preliminary data.</text>
</comment>
<accession>A0A512N1K0</accession>
<keyword evidence="3" id="KW-1185">Reference proteome</keyword>
<feature type="signal peptide" evidence="1">
    <location>
        <begin position="1"/>
        <end position="21"/>
    </location>
</feature>
<dbReference type="RefSeq" id="WP_147144931.1">
    <property type="nucleotide sequence ID" value="NZ_BKAJ01000003.1"/>
</dbReference>
<dbReference type="AlphaFoldDB" id="A0A512N1K0"/>
<gene>
    <name evidence="2" type="ORF">RSO01_00260</name>
</gene>
<dbReference type="EMBL" id="BKAJ01000003">
    <property type="protein sequence ID" value="GEP52860.1"/>
    <property type="molecule type" value="Genomic_DNA"/>
</dbReference>
<proteinExistence type="predicted"/>
<organism evidence="2 3">
    <name type="scientific">Reyranella soli</name>
    <dbReference type="NCBI Taxonomy" id="1230389"/>
    <lineage>
        <taxon>Bacteria</taxon>
        <taxon>Pseudomonadati</taxon>
        <taxon>Pseudomonadota</taxon>
        <taxon>Alphaproteobacteria</taxon>
        <taxon>Hyphomicrobiales</taxon>
        <taxon>Reyranellaceae</taxon>
        <taxon>Reyranella</taxon>
    </lineage>
</organism>
<evidence type="ECO:0000256" key="1">
    <source>
        <dbReference type="SAM" id="SignalP"/>
    </source>
</evidence>
<feature type="chain" id="PRO_5021840651" description="Lipoprotein" evidence="1">
    <location>
        <begin position="22"/>
        <end position="167"/>
    </location>
</feature>
<sequence>MHALRNVVAVVACASILAACASNDSYQAAALQASDGGDQKAAVSLAKKEVERFSDKCSSTNRLECGTLALAYGALASYQILDRDRAGGEGSFIQAKGALSVTDPAIRASATGMVYRDVSEAFWKAGDQERAIAVFKEGRAAGGDEYLFMSSAARAAGQQPTRKPSTD</sequence>
<evidence type="ECO:0000313" key="2">
    <source>
        <dbReference type="EMBL" id="GEP52860.1"/>
    </source>
</evidence>
<keyword evidence="1" id="KW-0732">Signal</keyword>